<proteinExistence type="predicted"/>
<feature type="compositionally biased region" description="Basic and acidic residues" evidence="1">
    <location>
        <begin position="122"/>
        <end position="136"/>
    </location>
</feature>
<dbReference type="CDD" id="cd06991">
    <property type="entry name" value="cupin_TcmJ-like"/>
    <property type="match status" value="1"/>
</dbReference>
<dbReference type="InterPro" id="IPR016672">
    <property type="entry name" value="Polyketide_Synth_CurC_prd"/>
</dbReference>
<dbReference type="PIRSF" id="PIRSF016602">
    <property type="entry name" value="CurC_prd"/>
    <property type="match status" value="1"/>
</dbReference>
<dbReference type="InterPro" id="IPR013096">
    <property type="entry name" value="Cupin_2"/>
</dbReference>
<dbReference type="RefSeq" id="WP_345058206.1">
    <property type="nucleotide sequence ID" value="NZ_BAAAVM010000119.1"/>
</dbReference>
<evidence type="ECO:0000259" key="2">
    <source>
        <dbReference type="Pfam" id="PF07883"/>
    </source>
</evidence>
<name>A0ABN3V2F0_9ACTN</name>
<evidence type="ECO:0000313" key="3">
    <source>
        <dbReference type="EMBL" id="GAA2775055.1"/>
    </source>
</evidence>
<organism evidence="3 4">
    <name type="scientific">Streptomyces rameus</name>
    <dbReference type="NCBI Taxonomy" id="68261"/>
    <lineage>
        <taxon>Bacteria</taxon>
        <taxon>Bacillati</taxon>
        <taxon>Actinomycetota</taxon>
        <taxon>Actinomycetes</taxon>
        <taxon>Kitasatosporales</taxon>
        <taxon>Streptomycetaceae</taxon>
        <taxon>Streptomyces</taxon>
    </lineage>
</organism>
<protein>
    <submittedName>
        <fullName evidence="3">Cupin domain-containing protein</fullName>
    </submittedName>
</protein>
<gene>
    <name evidence="3" type="ORF">GCM10010521_61930</name>
</gene>
<comment type="caution">
    <text evidence="3">The sequence shown here is derived from an EMBL/GenBank/DDBJ whole genome shotgun (WGS) entry which is preliminary data.</text>
</comment>
<feature type="region of interest" description="Disordered" evidence="1">
    <location>
        <begin position="120"/>
        <end position="144"/>
    </location>
</feature>
<dbReference type="EMBL" id="BAAAVM010000119">
    <property type="protein sequence ID" value="GAA2775055.1"/>
    <property type="molecule type" value="Genomic_DNA"/>
</dbReference>
<dbReference type="Pfam" id="PF07883">
    <property type="entry name" value="Cupin_2"/>
    <property type="match status" value="1"/>
</dbReference>
<dbReference type="SUPFAM" id="SSF51182">
    <property type="entry name" value="RmlC-like cupins"/>
    <property type="match status" value="1"/>
</dbReference>
<dbReference type="InterPro" id="IPR052044">
    <property type="entry name" value="PKS_Associated_Protein"/>
</dbReference>
<dbReference type="InterPro" id="IPR014710">
    <property type="entry name" value="RmlC-like_jellyroll"/>
</dbReference>
<keyword evidence="4" id="KW-1185">Reference proteome</keyword>
<dbReference type="Gene3D" id="2.60.120.10">
    <property type="entry name" value="Jelly Rolls"/>
    <property type="match status" value="1"/>
</dbReference>
<accession>A0ABN3V2F0</accession>
<dbReference type="Proteomes" id="UP001500893">
    <property type="component" value="Unassembled WGS sequence"/>
</dbReference>
<dbReference type="InterPro" id="IPR011051">
    <property type="entry name" value="RmlC_Cupin_sf"/>
</dbReference>
<dbReference type="PANTHER" id="PTHR36114">
    <property type="entry name" value="16.7 KDA PROTEIN IN WHIE LOCUS"/>
    <property type="match status" value="1"/>
</dbReference>
<dbReference type="PANTHER" id="PTHR36114:SF1">
    <property type="entry name" value="16.7 KDA PROTEIN IN WHIE LOCUS"/>
    <property type="match status" value="1"/>
</dbReference>
<evidence type="ECO:0000256" key="1">
    <source>
        <dbReference type="SAM" id="MobiDB-lite"/>
    </source>
</evidence>
<feature type="domain" description="Cupin type-2" evidence="2">
    <location>
        <begin position="46"/>
        <end position="110"/>
    </location>
</feature>
<evidence type="ECO:0000313" key="4">
    <source>
        <dbReference type="Proteomes" id="UP001500893"/>
    </source>
</evidence>
<reference evidence="3 4" key="1">
    <citation type="journal article" date="2019" name="Int. J. Syst. Evol. Microbiol.">
        <title>The Global Catalogue of Microorganisms (GCM) 10K type strain sequencing project: providing services to taxonomists for standard genome sequencing and annotation.</title>
        <authorList>
            <consortium name="The Broad Institute Genomics Platform"/>
            <consortium name="The Broad Institute Genome Sequencing Center for Infectious Disease"/>
            <person name="Wu L."/>
            <person name="Ma J."/>
        </authorList>
    </citation>
    <scope>NUCLEOTIDE SEQUENCE [LARGE SCALE GENOMIC DNA]</scope>
    <source>
        <strain evidence="3 4">JCM 11574</strain>
    </source>
</reference>
<sequence>MSQANRAAVEKVRFSDVPPNRRRGGEIRVGLSPSTVGSVSGFMGAVTLEPGEYVSEHYHPYSEEFLYVVRGRMVATVDGRDIELAADEAIMVPIGTRHRLVNHGSESALAVFHLSPLAPEPRLGHVDTEPPPHADEPPVDVAGS</sequence>